<name>A0A371NVU1_9MICO</name>
<organism evidence="2 3">
    <name type="scientific">Microbacterium bovistercoris</name>
    <dbReference type="NCBI Taxonomy" id="2293570"/>
    <lineage>
        <taxon>Bacteria</taxon>
        <taxon>Bacillati</taxon>
        <taxon>Actinomycetota</taxon>
        <taxon>Actinomycetes</taxon>
        <taxon>Micrococcales</taxon>
        <taxon>Microbacteriaceae</taxon>
        <taxon>Microbacterium</taxon>
    </lineage>
</organism>
<dbReference type="Gene3D" id="3.30.450.180">
    <property type="match status" value="1"/>
</dbReference>
<gene>
    <name evidence="2" type="ORF">DY023_05035</name>
</gene>
<dbReference type="Pfam" id="PF17765">
    <property type="entry name" value="MLTR_LBD"/>
    <property type="match status" value="1"/>
</dbReference>
<evidence type="ECO:0000313" key="2">
    <source>
        <dbReference type="EMBL" id="REJ06829.1"/>
    </source>
</evidence>
<dbReference type="AlphaFoldDB" id="A0A371NVU1"/>
<dbReference type="InterPro" id="IPR010982">
    <property type="entry name" value="Lambda_DNA-bd_dom_sf"/>
</dbReference>
<dbReference type="Proteomes" id="UP000262172">
    <property type="component" value="Unassembled WGS sequence"/>
</dbReference>
<evidence type="ECO:0000259" key="1">
    <source>
        <dbReference type="SMART" id="SM00530"/>
    </source>
</evidence>
<dbReference type="CDD" id="cd00093">
    <property type="entry name" value="HTH_XRE"/>
    <property type="match status" value="1"/>
</dbReference>
<reference evidence="2 3" key="1">
    <citation type="submission" date="2018-08" db="EMBL/GenBank/DDBJ databases">
        <title>Isolation, diversity and antifungal activity of Actinobacteria from cow dung.</title>
        <authorList>
            <person name="Ling L."/>
        </authorList>
    </citation>
    <scope>NUCLEOTIDE SEQUENCE [LARGE SCALE GENOMIC DNA]</scope>
    <source>
        <strain evidence="2 3">NEAU-LLE</strain>
    </source>
</reference>
<sequence>MDADQRRREELAAFLRDRRARVDRAALGLPAAARGRVPGLRREEVATLAGVSVTWYTWLEQARDINPSRQVLDALGRLFGLRPVELTYLRTLGGHGELTPAAESTERAPARLRRLLESFPFPAFLLAEDWSIIGWNPAYAQLYPRIETLDADDRNLLWLLFTDESLRRMLPDWAEQSRRFVGEFRAEARRWLAASREDGIVTRVSAASADFARIWQERDVAGFVSRERTFRHPVRGNTVYEQHGVVPSEFPDLELILYVPAEPAS</sequence>
<dbReference type="OrthoDB" id="3518652at2"/>
<accession>A0A371NVU1</accession>
<comment type="caution">
    <text evidence="2">The sequence shown here is derived from an EMBL/GenBank/DDBJ whole genome shotgun (WGS) entry which is preliminary data.</text>
</comment>
<dbReference type="SMART" id="SM00530">
    <property type="entry name" value="HTH_XRE"/>
    <property type="match status" value="1"/>
</dbReference>
<feature type="domain" description="HTH cro/C1-type" evidence="1">
    <location>
        <begin position="14"/>
        <end position="86"/>
    </location>
</feature>
<dbReference type="InterPro" id="IPR035965">
    <property type="entry name" value="PAS-like_dom_sf"/>
</dbReference>
<dbReference type="Gene3D" id="1.10.260.40">
    <property type="entry name" value="lambda repressor-like DNA-binding domains"/>
    <property type="match status" value="1"/>
</dbReference>
<dbReference type="InterPro" id="IPR041413">
    <property type="entry name" value="MLTR_LBD"/>
</dbReference>
<dbReference type="RefSeq" id="WP_116241253.1">
    <property type="nucleotide sequence ID" value="NZ_QUAB01000031.1"/>
</dbReference>
<dbReference type="GO" id="GO:0003677">
    <property type="term" value="F:DNA binding"/>
    <property type="evidence" value="ECO:0007669"/>
    <property type="project" value="InterPro"/>
</dbReference>
<dbReference type="PANTHER" id="PTHR35010">
    <property type="entry name" value="BLL4672 PROTEIN-RELATED"/>
    <property type="match status" value="1"/>
</dbReference>
<dbReference type="EMBL" id="QUAB01000031">
    <property type="protein sequence ID" value="REJ06829.1"/>
    <property type="molecule type" value="Genomic_DNA"/>
</dbReference>
<proteinExistence type="predicted"/>
<protein>
    <submittedName>
        <fullName evidence="2">XRE family transcriptional regulator</fullName>
    </submittedName>
</protein>
<evidence type="ECO:0000313" key="3">
    <source>
        <dbReference type="Proteomes" id="UP000262172"/>
    </source>
</evidence>
<dbReference type="Pfam" id="PF13560">
    <property type="entry name" value="HTH_31"/>
    <property type="match status" value="1"/>
</dbReference>
<dbReference type="SUPFAM" id="SSF55785">
    <property type="entry name" value="PYP-like sensor domain (PAS domain)"/>
    <property type="match status" value="1"/>
</dbReference>
<dbReference type="InterPro" id="IPR001387">
    <property type="entry name" value="Cro/C1-type_HTH"/>
</dbReference>
<keyword evidence="3" id="KW-1185">Reference proteome</keyword>
<dbReference type="SUPFAM" id="SSF47413">
    <property type="entry name" value="lambda repressor-like DNA-binding domains"/>
    <property type="match status" value="1"/>
</dbReference>